<dbReference type="EMBL" id="NCKW01008025">
    <property type="protein sequence ID" value="POM68835.1"/>
    <property type="molecule type" value="Genomic_DNA"/>
</dbReference>
<name>A0A2P4XTC5_9STRA</name>
<sequence length="86" mass="9522">MTQSAIAAAEAFVKTHRIAHLALDRYHGRHGAYGDARLSFAVGGFVAMECATIFDHEHYIAAKDQIFALHSDKNGICILVLPTRRR</sequence>
<gene>
    <name evidence="1" type="ORF">PHPALM_14951</name>
</gene>
<accession>A0A2P4XTC5</accession>
<keyword evidence="2" id="KW-1185">Reference proteome</keyword>
<proteinExistence type="predicted"/>
<dbReference type="AlphaFoldDB" id="A0A2P4XTC5"/>
<comment type="caution">
    <text evidence="1">The sequence shown here is derived from an EMBL/GenBank/DDBJ whole genome shotgun (WGS) entry which is preliminary data.</text>
</comment>
<evidence type="ECO:0000313" key="1">
    <source>
        <dbReference type="EMBL" id="POM68835.1"/>
    </source>
</evidence>
<protein>
    <submittedName>
        <fullName evidence="1">Uncharacterized protein</fullName>
    </submittedName>
</protein>
<dbReference type="Proteomes" id="UP000237271">
    <property type="component" value="Unassembled WGS sequence"/>
</dbReference>
<evidence type="ECO:0000313" key="2">
    <source>
        <dbReference type="Proteomes" id="UP000237271"/>
    </source>
</evidence>
<organism evidence="1 2">
    <name type="scientific">Phytophthora palmivora</name>
    <dbReference type="NCBI Taxonomy" id="4796"/>
    <lineage>
        <taxon>Eukaryota</taxon>
        <taxon>Sar</taxon>
        <taxon>Stramenopiles</taxon>
        <taxon>Oomycota</taxon>
        <taxon>Peronosporomycetes</taxon>
        <taxon>Peronosporales</taxon>
        <taxon>Peronosporaceae</taxon>
        <taxon>Phytophthora</taxon>
    </lineage>
</organism>
<reference evidence="1 2" key="1">
    <citation type="journal article" date="2017" name="Genome Biol. Evol.">
        <title>Phytophthora megakarya and P. palmivora, closely related causal agents of cacao black pod rot, underwent increases in genome sizes and gene numbers by different mechanisms.</title>
        <authorList>
            <person name="Ali S.S."/>
            <person name="Shao J."/>
            <person name="Lary D.J."/>
            <person name="Kronmiller B."/>
            <person name="Shen D."/>
            <person name="Strem M.D."/>
            <person name="Amoako-Attah I."/>
            <person name="Akrofi A.Y."/>
            <person name="Begoude B.A."/>
            <person name="Ten Hoopen G.M."/>
            <person name="Coulibaly K."/>
            <person name="Kebe B.I."/>
            <person name="Melnick R.L."/>
            <person name="Guiltinan M.J."/>
            <person name="Tyler B.M."/>
            <person name="Meinhardt L.W."/>
            <person name="Bailey B.A."/>
        </authorList>
    </citation>
    <scope>NUCLEOTIDE SEQUENCE [LARGE SCALE GENOMIC DNA]</scope>
    <source>
        <strain evidence="2">sbr112.9</strain>
    </source>
</reference>